<dbReference type="Proteomes" id="UP000469430">
    <property type="component" value="Unassembled WGS sequence"/>
</dbReference>
<evidence type="ECO:0000313" key="2">
    <source>
        <dbReference type="EMBL" id="MXO98779.1"/>
    </source>
</evidence>
<feature type="transmembrane region" description="Helical" evidence="1">
    <location>
        <begin position="152"/>
        <end position="178"/>
    </location>
</feature>
<keyword evidence="1" id="KW-0812">Transmembrane</keyword>
<comment type="caution">
    <text evidence="2">The sequence shown here is derived from an EMBL/GenBank/DDBJ whole genome shotgun (WGS) entry which is preliminary data.</text>
</comment>
<sequence length="222" mass="23086">MATNPRPEVTVGTLISGAVDITKQNLGIVLPAVGGLAVLATIGQYLTINGSLALGGLVQLGVLIAAVIVGYIVLETMLKQAGLMAYSGPRRFLPFLGLSIVVGVGVILGMILLIVPGVYLAVRWSLAQPRLVGRGDGVFDAIKASWKLTDGYAMRIFLCILALGLVVVVIAIIAGLLGPTNIIGILIGQLANYALTMVMLGLSVTLLGEIDPLGRKLSEVFE</sequence>
<keyword evidence="3" id="KW-1185">Reference proteome</keyword>
<reference evidence="2 3" key="1">
    <citation type="submission" date="2019-12" db="EMBL/GenBank/DDBJ databases">
        <title>Genomic-based taxomic classification of the family Erythrobacteraceae.</title>
        <authorList>
            <person name="Xu L."/>
        </authorList>
    </citation>
    <scope>NUCLEOTIDE SEQUENCE [LARGE SCALE GENOMIC DNA]</scope>
    <source>
        <strain evidence="2 3">S36</strain>
    </source>
</reference>
<gene>
    <name evidence="2" type="ORF">GRI97_07250</name>
</gene>
<feature type="transmembrane region" description="Helical" evidence="1">
    <location>
        <begin position="95"/>
        <end position="122"/>
    </location>
</feature>
<keyword evidence="1" id="KW-1133">Transmembrane helix</keyword>
<dbReference type="RefSeq" id="WP_377019023.1">
    <property type="nucleotide sequence ID" value="NZ_JBHSCP010000001.1"/>
</dbReference>
<dbReference type="AlphaFoldDB" id="A0A6I4TTZ2"/>
<organism evidence="2 3">
    <name type="scientific">Croceibacterium xixiisoli</name>
    <dbReference type="NCBI Taxonomy" id="1476466"/>
    <lineage>
        <taxon>Bacteria</taxon>
        <taxon>Pseudomonadati</taxon>
        <taxon>Pseudomonadota</taxon>
        <taxon>Alphaproteobacteria</taxon>
        <taxon>Sphingomonadales</taxon>
        <taxon>Erythrobacteraceae</taxon>
        <taxon>Croceibacterium</taxon>
    </lineage>
</organism>
<proteinExistence type="predicted"/>
<feature type="transmembrane region" description="Helical" evidence="1">
    <location>
        <begin position="52"/>
        <end position="74"/>
    </location>
</feature>
<feature type="transmembrane region" description="Helical" evidence="1">
    <location>
        <begin position="26"/>
        <end position="46"/>
    </location>
</feature>
<name>A0A6I4TTZ2_9SPHN</name>
<protein>
    <submittedName>
        <fullName evidence="2">Uncharacterized protein</fullName>
    </submittedName>
</protein>
<accession>A0A6I4TTZ2</accession>
<evidence type="ECO:0000256" key="1">
    <source>
        <dbReference type="SAM" id="Phobius"/>
    </source>
</evidence>
<dbReference type="EMBL" id="WTYJ01000001">
    <property type="protein sequence ID" value="MXO98779.1"/>
    <property type="molecule type" value="Genomic_DNA"/>
</dbReference>
<keyword evidence="1" id="KW-0472">Membrane</keyword>
<feature type="transmembrane region" description="Helical" evidence="1">
    <location>
        <begin position="190"/>
        <end position="208"/>
    </location>
</feature>
<evidence type="ECO:0000313" key="3">
    <source>
        <dbReference type="Proteomes" id="UP000469430"/>
    </source>
</evidence>